<dbReference type="GO" id="GO:0000272">
    <property type="term" value="P:polysaccharide catabolic process"/>
    <property type="evidence" value="ECO:0007669"/>
    <property type="project" value="InterPro"/>
</dbReference>
<evidence type="ECO:0000256" key="18">
    <source>
        <dbReference type="ARBA" id="ARBA00093457"/>
    </source>
</evidence>
<accession>A0A9P7GCQ9</accession>
<dbReference type="GO" id="GO:0052925">
    <property type="term" value="F:dol-P-Man:Man(5)GlcNAc(2)-PP-Dol alpha-1,3-mannosyltransferase activity"/>
    <property type="evidence" value="ECO:0007669"/>
    <property type="project" value="UniProtKB-EC"/>
</dbReference>
<keyword evidence="9" id="KW-0378">Hydrolase</keyword>
<comment type="similarity">
    <text evidence="3">Belongs to the glycosyl hydrolase 5 (cellulase A) family.</text>
</comment>
<dbReference type="InterPro" id="IPR007873">
    <property type="entry name" value="Glycosyltransferase_ALG3"/>
</dbReference>
<comment type="caution">
    <text evidence="23">The sequence shown here is derived from an EMBL/GenBank/DDBJ whole genome shotgun (WGS) entry which is preliminary data.</text>
</comment>
<keyword evidence="12 20" id="KW-0472">Membrane</keyword>
<reference evidence="23" key="2">
    <citation type="submission" date="2021-10" db="EMBL/GenBank/DDBJ databases">
        <title>Phylogenomics reveals ancestral predisposition of the termite-cultivated fungus Termitomyces towards a domesticated lifestyle.</title>
        <authorList>
            <person name="Auxier B."/>
            <person name="Grum-Grzhimaylo A."/>
            <person name="Cardenas M.E."/>
            <person name="Lodge J.D."/>
            <person name="Laessoe T."/>
            <person name="Pedersen O."/>
            <person name="Smith M.E."/>
            <person name="Kuyper T.W."/>
            <person name="Franco-Molano E.A."/>
            <person name="Baroni T.J."/>
            <person name="Aanen D.K."/>
        </authorList>
    </citation>
    <scope>NUCLEOTIDE SEQUENCE</scope>
    <source>
        <strain evidence="23">AP01</strain>
        <tissue evidence="23">Mycelium</tissue>
    </source>
</reference>
<dbReference type="SUPFAM" id="SSF51445">
    <property type="entry name" value="(Trans)glycosidases"/>
    <property type="match status" value="1"/>
</dbReference>
<dbReference type="EC" id="2.4.1.258" evidence="4"/>
<name>A0A9P7GCQ9_9AGAR</name>
<dbReference type="OrthoDB" id="1887033at2759"/>
<evidence type="ECO:0000256" key="5">
    <source>
        <dbReference type="ARBA" id="ARBA00015561"/>
    </source>
</evidence>
<evidence type="ECO:0000313" key="24">
    <source>
        <dbReference type="Proteomes" id="UP000775547"/>
    </source>
</evidence>
<feature type="transmembrane region" description="Helical" evidence="20">
    <location>
        <begin position="980"/>
        <end position="998"/>
    </location>
</feature>
<evidence type="ECO:0000256" key="20">
    <source>
        <dbReference type="SAM" id="Phobius"/>
    </source>
</evidence>
<dbReference type="InterPro" id="IPR001547">
    <property type="entry name" value="Glyco_hydro_5"/>
</dbReference>
<evidence type="ECO:0000256" key="2">
    <source>
        <dbReference type="ARBA" id="ARBA00004922"/>
    </source>
</evidence>
<keyword evidence="10" id="KW-0256">Endoplasmic reticulum</keyword>
<keyword evidence="8 20" id="KW-0812">Transmembrane</keyword>
<dbReference type="PANTHER" id="PTHR12646">
    <property type="entry name" value="NOT56 - RELATED"/>
    <property type="match status" value="1"/>
</dbReference>
<evidence type="ECO:0000256" key="4">
    <source>
        <dbReference type="ARBA" id="ARBA00011964"/>
    </source>
</evidence>
<evidence type="ECO:0000256" key="21">
    <source>
        <dbReference type="SAM" id="SignalP"/>
    </source>
</evidence>
<evidence type="ECO:0000256" key="9">
    <source>
        <dbReference type="ARBA" id="ARBA00022801"/>
    </source>
</evidence>
<keyword evidence="13" id="KW-0326">Glycosidase</keyword>
<evidence type="ECO:0000256" key="8">
    <source>
        <dbReference type="ARBA" id="ARBA00022692"/>
    </source>
</evidence>
<protein>
    <recommendedName>
        <fullName evidence="5">Dol-P-Man:Man(5)GlcNAc(2)-PP-Dol alpha-1,3-mannosyltransferase</fullName>
        <ecNumber evidence="4">2.4.1.258</ecNumber>
    </recommendedName>
    <alternativeName>
        <fullName evidence="15">Dol-P-Man-dependent alpha(1-3)-mannosyltransferase</fullName>
    </alternativeName>
    <alternativeName>
        <fullName evidence="14">Dolichyl-P-Man:Man(5)GlcNAc(2)-PP-dolichyl mannosyltransferase</fullName>
    </alternativeName>
</protein>
<evidence type="ECO:0000256" key="16">
    <source>
        <dbReference type="ARBA" id="ARBA00044743"/>
    </source>
</evidence>
<evidence type="ECO:0000256" key="14">
    <source>
        <dbReference type="ARBA" id="ARBA00030065"/>
    </source>
</evidence>
<evidence type="ECO:0000256" key="10">
    <source>
        <dbReference type="ARBA" id="ARBA00022824"/>
    </source>
</evidence>
<comment type="similarity">
    <text evidence="18">Belongs to the glycosyltransferase ALG3 family.</text>
</comment>
<feature type="transmembrane region" description="Helical" evidence="20">
    <location>
        <begin position="956"/>
        <end position="974"/>
    </location>
</feature>
<comment type="pathway">
    <text evidence="2">Protein modification; protein glycosylation.</text>
</comment>
<feature type="transmembrane region" description="Helical" evidence="20">
    <location>
        <begin position="742"/>
        <end position="767"/>
    </location>
</feature>
<feature type="domain" description="Glycoside hydrolase family 5" evidence="22">
    <location>
        <begin position="163"/>
        <end position="431"/>
    </location>
</feature>
<organism evidence="23 24">
    <name type="scientific">Asterophora parasitica</name>
    <dbReference type="NCBI Taxonomy" id="117018"/>
    <lineage>
        <taxon>Eukaryota</taxon>
        <taxon>Fungi</taxon>
        <taxon>Dikarya</taxon>
        <taxon>Basidiomycota</taxon>
        <taxon>Agaricomycotina</taxon>
        <taxon>Agaricomycetes</taxon>
        <taxon>Agaricomycetidae</taxon>
        <taxon>Agaricales</taxon>
        <taxon>Tricholomatineae</taxon>
        <taxon>Lyophyllaceae</taxon>
        <taxon>Asterophora</taxon>
    </lineage>
</organism>
<reference evidence="23" key="1">
    <citation type="submission" date="2020-07" db="EMBL/GenBank/DDBJ databases">
        <authorList>
            <person name="Nieuwenhuis M."/>
            <person name="Van De Peppel L.J.J."/>
        </authorList>
    </citation>
    <scope>NUCLEOTIDE SEQUENCE</scope>
    <source>
        <strain evidence="23">AP01</strain>
        <tissue evidence="23">Mycelium</tissue>
    </source>
</reference>
<dbReference type="Gene3D" id="3.20.20.80">
    <property type="entry name" value="Glycosidases"/>
    <property type="match status" value="1"/>
</dbReference>
<sequence length="1011" mass="112221">MVFNAASFVALLQALRLTQGSYKPDPDTISSFAVAGNSPFNSFVATPPTSNDPYDAQMLLDNSKNSSFDAQTHHDECFVEPYSAPPVENQVFSPYDPDKAFFYRYRQQQSVNLGSWFVHENWMSPSLFKCAAGKKLSELDIASGWGSLDSARSVLERHWDTWITEADFRYLAGIGINTVRLPIGYWNLGPYSCQDTPYASVAAVYQNSWPRIVRAINMAADNGMGVLVDLHGAVGSQNGQPHSGVSDGATNMFENPAHMDKTINALMFLMQQLSTVTNVVGIQILNEPKNVPELYDFHSRAIESMRQAPTPAAATFPLYVHNGFDLGRCTDYVANRADFIVQDHHSYFVFTPSDEAEPASDHTNDIQGPIADNLAKASAKQRKNLVIDEWSCALTPKSIENEPDKEAARRDFCKGQMDVYADTTAGWSFWCKRVPLMFFAPTLTTLTTTAYLKEGCDEDPGWCFKAAVNRSLPATFFSFNQGPITDPWQKQVVSTAIANVTVPSTSEILSGSHSRRASPAPSGKFTRHSFGGKAGTSDYYVHRFEAIHDRRLHTRDNHSDLTDEQKSSVKGHIDGFNAAKSFAMFDISKLGFVGQYVADSLSRLGPGVVAPGTEQNYRDGFGQGLVAGQEKVMAILNQAPNTEIDWKTYMVQTEVYLKGQHNYTLITGPTGPLVYPAGHLRIHEYLYHWFDAGANLELAQRIYAGLYLLTLTLTIAIYHKAGNIPNWVLLILPLSKRLHSIFVLRLFNDSWAVLAVNVAILFFQYGLDETGTVLYSAALSIKMSNLLYLPGLLLILFKRRGFFATLRHIFTIVAIQTVLASPFIGEDPWAYVNSAFDLSRAFLYKWTVNWRFVSEETFLSSQWATGLLAGHVVVLVLFGLFRWCRADGGGALGVLGRGLLTPTVAPSGVTPLTGDYVATVLFTSKLIGIIFARSLHYQFYSWYAFQVPFLAWRSPYPFILKLALVIGVEYAWNVFPSTNLSSSVLLGANSLLLLGIWLRDEPKADVKIKAT</sequence>
<evidence type="ECO:0000256" key="17">
    <source>
        <dbReference type="ARBA" id="ARBA00049506"/>
    </source>
</evidence>
<evidence type="ECO:0000256" key="13">
    <source>
        <dbReference type="ARBA" id="ARBA00023295"/>
    </source>
</evidence>
<dbReference type="EMBL" id="JABCKV010000012">
    <property type="protein sequence ID" value="KAG5647194.1"/>
    <property type="molecule type" value="Genomic_DNA"/>
</dbReference>
<comment type="catalytic activity">
    <reaction evidence="17">
        <text>an alpha-D-Man-(1-&gt;2)-alpha-D-Man-(1-&gt;2)-alpha-D-Man-(1-&gt;3)-[alpha-D-Man-(1-&gt;6)]-beta-D-Man-(1-&gt;4)-beta-D-GlcNAc-(1-&gt;4)-alpha-D-GlcNAc-diphospho-di-trans,poly-cis-dolichol + a di-trans,poly-cis-dolichyl beta-D-mannosyl phosphate = an alpha-D-Man-(1-&gt;2)-alpha-D-Man-(1-&gt;2)-alpha-D-Man-(1-&gt;3)-[alpha-D-Man-(1-&gt;3)-alpha-D-Man-(1-&gt;6)]-beta-D-Man-(1-&gt;4)-beta-D-GlcNAc-(1-&gt;4)-alpha-D-GlcNAc-diphospho-di-trans,poly-cis-dolichol + a di-trans,poly-cis-dolichyl phosphate + H(+)</text>
        <dbReference type="Rhea" id="RHEA:29527"/>
        <dbReference type="Rhea" id="RHEA-COMP:19498"/>
        <dbReference type="Rhea" id="RHEA-COMP:19501"/>
        <dbReference type="Rhea" id="RHEA-COMP:19516"/>
        <dbReference type="Rhea" id="RHEA-COMP:19517"/>
        <dbReference type="ChEBI" id="CHEBI:15378"/>
        <dbReference type="ChEBI" id="CHEBI:57683"/>
        <dbReference type="ChEBI" id="CHEBI:58211"/>
        <dbReference type="ChEBI" id="CHEBI:132515"/>
        <dbReference type="ChEBI" id="CHEBI:132516"/>
        <dbReference type="EC" id="2.4.1.258"/>
    </reaction>
    <physiologicalReaction direction="left-to-right" evidence="17">
        <dbReference type="Rhea" id="RHEA:29528"/>
    </physiologicalReaction>
</comment>
<gene>
    <name evidence="23" type="ORF">DXG03_001153</name>
</gene>
<evidence type="ECO:0000256" key="1">
    <source>
        <dbReference type="ARBA" id="ARBA00004477"/>
    </source>
</evidence>
<evidence type="ECO:0000313" key="23">
    <source>
        <dbReference type="EMBL" id="KAG5647194.1"/>
    </source>
</evidence>
<dbReference type="PANTHER" id="PTHR12646:SF0">
    <property type="entry name" value="DOL-P-MAN:MAN(5)GLCNAC(2)-PP-DOL ALPHA-1,3-MANNOSYLTRANSFERASE"/>
    <property type="match status" value="1"/>
</dbReference>
<dbReference type="Proteomes" id="UP000775547">
    <property type="component" value="Unassembled WGS sequence"/>
</dbReference>
<evidence type="ECO:0000259" key="22">
    <source>
        <dbReference type="Pfam" id="PF00150"/>
    </source>
</evidence>
<keyword evidence="21" id="KW-0732">Signal</keyword>
<feature type="region of interest" description="Disordered" evidence="19">
    <location>
        <begin position="508"/>
        <end position="529"/>
    </location>
</feature>
<feature type="transmembrane region" description="Helical" evidence="20">
    <location>
        <begin position="702"/>
        <end position="721"/>
    </location>
</feature>
<evidence type="ECO:0000256" key="6">
    <source>
        <dbReference type="ARBA" id="ARBA00022676"/>
    </source>
</evidence>
<comment type="function">
    <text evidence="16">Dol-P-Man:Man(5)GlcNAc(2)-PP-Dol alpha-1,3-mannosyltransferase that operates in the biosynthetic pathway of dolichol-linked oligosaccharides, the glycan precursors employed in protein asparagine (N)-glycosylation. The assembly of dolichol-linked oligosaccharides begins on the cytosolic side of the endoplasmic reticulum membrane and finishes in its lumen. The sequential addition of sugars to dolichol pyrophosphate produces dolichol-linked oligosaccharides containing fourteen sugars, including two GlcNAcs, nine mannoses and three glucoses. Once assembled, the oligosaccharide is transferred from the lipid to nascent proteins by oligosaccharyltransferases. In the lumen of the endoplasmic reticulum, adds the first dolichyl beta-D-mannosyl phosphate derived mannose in an alpha-1,3 linkage to Man(5)GlcNAc(2)-PP-dolichol to produce Man(6)GlcNAc(2)-PP-dolichol.</text>
</comment>
<dbReference type="Pfam" id="PF05208">
    <property type="entry name" value="ALG3"/>
    <property type="match status" value="1"/>
</dbReference>
<evidence type="ECO:0000256" key="11">
    <source>
        <dbReference type="ARBA" id="ARBA00022989"/>
    </source>
</evidence>
<dbReference type="InterPro" id="IPR017853">
    <property type="entry name" value="GH"/>
</dbReference>
<evidence type="ECO:0000256" key="7">
    <source>
        <dbReference type="ARBA" id="ARBA00022679"/>
    </source>
</evidence>
<feature type="transmembrane region" description="Helical" evidence="20">
    <location>
        <begin position="863"/>
        <end position="884"/>
    </location>
</feature>
<keyword evidence="7" id="KW-0808">Transferase</keyword>
<feature type="transmembrane region" description="Helical" evidence="20">
    <location>
        <begin position="916"/>
        <end position="935"/>
    </location>
</feature>
<feature type="transmembrane region" description="Helical" evidence="20">
    <location>
        <begin position="773"/>
        <end position="797"/>
    </location>
</feature>
<feature type="chain" id="PRO_5040212863" description="Dol-P-Man:Man(5)GlcNAc(2)-PP-Dol alpha-1,3-mannosyltransferase" evidence="21">
    <location>
        <begin position="21"/>
        <end position="1011"/>
    </location>
</feature>
<keyword evidence="6" id="KW-0328">Glycosyltransferase</keyword>
<proteinExistence type="inferred from homology"/>
<feature type="transmembrane region" description="Helical" evidence="20">
    <location>
        <begin position="891"/>
        <end position="910"/>
    </location>
</feature>
<dbReference type="GO" id="GO:0005789">
    <property type="term" value="C:endoplasmic reticulum membrane"/>
    <property type="evidence" value="ECO:0007669"/>
    <property type="project" value="UniProtKB-SubCell"/>
</dbReference>
<keyword evidence="11 20" id="KW-1133">Transmembrane helix</keyword>
<keyword evidence="24" id="KW-1185">Reference proteome</keyword>
<dbReference type="AlphaFoldDB" id="A0A9P7GCQ9"/>
<evidence type="ECO:0000256" key="19">
    <source>
        <dbReference type="SAM" id="MobiDB-lite"/>
    </source>
</evidence>
<evidence type="ECO:0000256" key="15">
    <source>
        <dbReference type="ARBA" id="ARBA00030368"/>
    </source>
</evidence>
<feature type="signal peptide" evidence="21">
    <location>
        <begin position="1"/>
        <end position="20"/>
    </location>
</feature>
<comment type="subcellular location">
    <subcellularLocation>
        <location evidence="1">Endoplasmic reticulum membrane</location>
        <topology evidence="1">Multi-pass membrane protein</topology>
    </subcellularLocation>
</comment>
<evidence type="ECO:0000256" key="3">
    <source>
        <dbReference type="ARBA" id="ARBA00005641"/>
    </source>
</evidence>
<evidence type="ECO:0000256" key="12">
    <source>
        <dbReference type="ARBA" id="ARBA00023136"/>
    </source>
</evidence>
<dbReference type="GO" id="GO:0004553">
    <property type="term" value="F:hydrolase activity, hydrolyzing O-glycosyl compounds"/>
    <property type="evidence" value="ECO:0007669"/>
    <property type="project" value="InterPro"/>
</dbReference>
<dbReference type="Pfam" id="PF00150">
    <property type="entry name" value="Cellulase"/>
    <property type="match status" value="1"/>
</dbReference>
<feature type="transmembrane region" description="Helical" evidence="20">
    <location>
        <begin position="809"/>
        <end position="825"/>
    </location>
</feature>